<protein>
    <submittedName>
        <fullName evidence="1">Uncharacterized protein</fullName>
    </submittedName>
</protein>
<gene>
    <name evidence="1" type="ORF">DeepPurple_gp036</name>
</gene>
<sequence>MALRYVGGDIVKSPYDFYISPEEYKIAESNGICKKTLEYRIRSGGWDKQRAITDPIQYKGEEWISVKEIALKNGISRKTFTQRRKRGWDLVESYTRPPLTRKEALQRATASSKRRRVFTDEELKRADNIGIKRSTLYHRNNALKWPKSRCLSRETLTRSECGRAGAISYMYQIRNLPISGLAKAVQTI</sequence>
<dbReference type="Proteomes" id="UP000225583">
    <property type="component" value="Segment"/>
</dbReference>
<proteinExistence type="predicted"/>
<evidence type="ECO:0000313" key="1">
    <source>
        <dbReference type="EMBL" id="ARW58287.1"/>
    </source>
</evidence>
<name>A0A1Z1LZQ8_9CAUD</name>
<accession>A0A1Z1LZQ8</accession>
<reference evidence="1 2" key="1">
    <citation type="submission" date="2017-05" db="EMBL/GenBank/DDBJ databases">
        <title>Complete Genome Sequence of Bacteriophage Deep-Purple infecting emetic Bacillus cereus.</title>
        <authorList>
            <person name="Hock L."/>
            <person name="Gillis A."/>
            <person name="Mahillon J."/>
        </authorList>
    </citation>
    <scope>NUCLEOTIDE SEQUENCE [LARGE SCALE GENOMIC DNA]</scope>
</reference>
<dbReference type="EMBL" id="MF176161">
    <property type="protein sequence ID" value="ARW58287.1"/>
    <property type="molecule type" value="Genomic_DNA"/>
</dbReference>
<organism evidence="1 2">
    <name type="scientific">Bacillus phage Deep-Purple</name>
    <dbReference type="NCBI Taxonomy" id="1873341"/>
    <lineage>
        <taxon>Viruses</taxon>
        <taxon>Duplodnaviria</taxon>
        <taxon>Heunggongvirae</taxon>
        <taxon>Uroviricota</taxon>
        <taxon>Caudoviricetes</taxon>
        <taxon>Deurplevirus</taxon>
        <taxon>Deurplevirus deeppurple</taxon>
    </lineage>
</organism>
<keyword evidence="2" id="KW-1185">Reference proteome</keyword>
<evidence type="ECO:0000313" key="2">
    <source>
        <dbReference type="Proteomes" id="UP000225583"/>
    </source>
</evidence>